<proteinExistence type="predicted"/>
<evidence type="ECO:0000256" key="1">
    <source>
        <dbReference type="SAM" id="MobiDB-lite"/>
    </source>
</evidence>
<feature type="compositionally biased region" description="Polar residues" evidence="1">
    <location>
        <begin position="1"/>
        <end position="26"/>
    </location>
</feature>
<evidence type="ECO:0000313" key="3">
    <source>
        <dbReference type="Proteomes" id="UP000663844"/>
    </source>
</evidence>
<comment type="caution">
    <text evidence="2">The sequence shown here is derived from an EMBL/GenBank/DDBJ whole genome shotgun (WGS) entry which is preliminary data.</text>
</comment>
<protein>
    <submittedName>
        <fullName evidence="2">Uncharacterized protein</fullName>
    </submittedName>
</protein>
<name>A0A819VHR7_9BILA</name>
<sequence length="387" mass="45733">MNSSNEINKSANITAKKSNKNNSIPLTSSSSAATTTTTTTTTTINQKSLQQNRKRKLDDFQNLSIKQEDQEKWQFTYENMSDNDIKERLLKIIMNDIYLRNKIKQRLETDKTLVLFIRQYASTLAKYSCLKSELELFQNYINMTQPIFDWLSGMSETLIKRNNINDNIFQIERYINKQSTESEKQLKNIANKLAIFTECQIEMNTSSRIDIRQIMSLMHKFIEQDQHEFNIELKKKRYLLMLNIKDIRLIHEFYHLQPTFSQLSIAEYIWEAAIGEQRSKNMQSNLLNKYKVVDNQKSIEEQKRRFLALNEKEEEDEEEQGAAIVIKGKDSLTTKYSKLNTDLLMNIIESREKILVQRIEFDCDFKKAFPTDNYHNDDDDDIDRDEK</sequence>
<evidence type="ECO:0000313" key="2">
    <source>
        <dbReference type="EMBL" id="CAF4108998.1"/>
    </source>
</evidence>
<dbReference type="EMBL" id="CAJOAZ010005676">
    <property type="protein sequence ID" value="CAF4108998.1"/>
    <property type="molecule type" value="Genomic_DNA"/>
</dbReference>
<feature type="compositionally biased region" description="Low complexity" evidence="1">
    <location>
        <begin position="27"/>
        <end position="43"/>
    </location>
</feature>
<gene>
    <name evidence="2" type="ORF">OXD698_LOCUS35836</name>
</gene>
<dbReference type="AlphaFoldDB" id="A0A819VHR7"/>
<feature type="region of interest" description="Disordered" evidence="1">
    <location>
        <begin position="1"/>
        <end position="53"/>
    </location>
</feature>
<reference evidence="2" key="1">
    <citation type="submission" date="2021-02" db="EMBL/GenBank/DDBJ databases">
        <authorList>
            <person name="Nowell W R."/>
        </authorList>
    </citation>
    <scope>NUCLEOTIDE SEQUENCE</scope>
</reference>
<organism evidence="2 3">
    <name type="scientific">Adineta steineri</name>
    <dbReference type="NCBI Taxonomy" id="433720"/>
    <lineage>
        <taxon>Eukaryota</taxon>
        <taxon>Metazoa</taxon>
        <taxon>Spiralia</taxon>
        <taxon>Gnathifera</taxon>
        <taxon>Rotifera</taxon>
        <taxon>Eurotatoria</taxon>
        <taxon>Bdelloidea</taxon>
        <taxon>Adinetida</taxon>
        <taxon>Adinetidae</taxon>
        <taxon>Adineta</taxon>
    </lineage>
</organism>
<accession>A0A819VHR7</accession>
<dbReference type="Proteomes" id="UP000663844">
    <property type="component" value="Unassembled WGS sequence"/>
</dbReference>